<proteinExistence type="predicted"/>
<keyword evidence="2" id="KW-1185">Reference proteome</keyword>
<dbReference type="AlphaFoldDB" id="A0A233RQE4"/>
<evidence type="ECO:0000313" key="2">
    <source>
        <dbReference type="Proteomes" id="UP000215483"/>
    </source>
</evidence>
<organism evidence="1 2">
    <name type="scientific">Streptomyces diastatochromogenes</name>
    <dbReference type="NCBI Taxonomy" id="42236"/>
    <lineage>
        <taxon>Bacteria</taxon>
        <taxon>Bacillati</taxon>
        <taxon>Actinomycetota</taxon>
        <taxon>Actinomycetes</taxon>
        <taxon>Kitasatosporales</taxon>
        <taxon>Streptomycetaceae</taxon>
        <taxon>Streptomyces</taxon>
    </lineage>
</organism>
<reference evidence="1 2" key="1">
    <citation type="submission" date="2016-07" db="EMBL/GenBank/DDBJ databases">
        <title>Draft genome of Streptomyces diastatochromogenes.</title>
        <authorList>
            <person name="Podduturi R."/>
            <person name="Lukassen M.B."/>
            <person name="Clausen N."/>
            <person name="Nielsen J.L."/>
            <person name="Jorgensen N.O."/>
        </authorList>
    </citation>
    <scope>NUCLEOTIDE SEQUENCE [LARGE SCALE GENOMIC DNA]</scope>
    <source>
        <strain evidence="1 2">DSM 40608</strain>
    </source>
</reference>
<sequence length="240" mass="27106">MSGLLSDILEAHGGTKRWEQLTTATATIVSDGELFASKGLPQDLQPRRMTLSLHEERAAVSPFGSPDQHTDFTPGRTAIIRSDGTVVAERLDPRKSFAGHVLDTPWDPLDRAYFNGYALWTYLTTPFFMIMDGMAVEEKEPWTESPAERWRRLRVTFPDDIASHSTVQDFYFGDDLLLRRHDYHVDIAGGFAAAQYVTDIEEADGIKFPTRRRAYLRGPDGHPDHDHVMVSIDLSDVHFS</sequence>
<evidence type="ECO:0000313" key="1">
    <source>
        <dbReference type="EMBL" id="OXY85582.1"/>
    </source>
</evidence>
<comment type="caution">
    <text evidence="1">The sequence shown here is derived from an EMBL/GenBank/DDBJ whole genome shotgun (WGS) entry which is preliminary data.</text>
</comment>
<protein>
    <submittedName>
        <fullName evidence="1">Uncharacterized protein</fullName>
    </submittedName>
</protein>
<dbReference type="EMBL" id="MCGQ01000120">
    <property type="protein sequence ID" value="OXY85582.1"/>
    <property type="molecule type" value="Genomic_DNA"/>
</dbReference>
<dbReference type="RefSeq" id="WP_094222886.1">
    <property type="nucleotide sequence ID" value="NZ_MCGQ01000120.1"/>
</dbReference>
<dbReference type="Proteomes" id="UP000215483">
    <property type="component" value="Unassembled WGS sequence"/>
</dbReference>
<name>A0A233RQE4_STRDA</name>
<accession>A0A233RQE4</accession>
<gene>
    <name evidence="1" type="ORF">BEK98_45585</name>
</gene>
<dbReference type="OrthoDB" id="8746011at2"/>